<dbReference type="NCBIfam" id="TIGR01372">
    <property type="entry name" value="soxA"/>
    <property type="match status" value="1"/>
</dbReference>
<dbReference type="GO" id="GO:0046653">
    <property type="term" value="P:tetrahydrofolate metabolic process"/>
    <property type="evidence" value="ECO:0007669"/>
    <property type="project" value="InterPro"/>
</dbReference>
<dbReference type="EMBL" id="QOCE01000053">
    <property type="protein sequence ID" value="RBW49653.1"/>
    <property type="molecule type" value="Genomic_DNA"/>
</dbReference>
<name>A0A366WK38_9RHOB</name>
<dbReference type="PRINTS" id="PR00469">
    <property type="entry name" value="PNDRDTASEII"/>
</dbReference>
<comment type="similarity">
    <text evidence="1">Belongs to the GcvT family.</text>
</comment>
<dbReference type="GO" id="GO:0008115">
    <property type="term" value="F:sarcosine oxidase activity"/>
    <property type="evidence" value="ECO:0007669"/>
    <property type="project" value="InterPro"/>
</dbReference>
<dbReference type="PRINTS" id="PR00368">
    <property type="entry name" value="FADPNR"/>
</dbReference>
<dbReference type="InterPro" id="IPR036188">
    <property type="entry name" value="FAD/NAD-bd_sf"/>
</dbReference>
<dbReference type="InterPro" id="IPR013977">
    <property type="entry name" value="GcvT_C"/>
</dbReference>
<keyword evidence="2" id="KW-0560">Oxidoreductase</keyword>
<gene>
    <name evidence="6" type="ORF">DS909_22475</name>
</gene>
<evidence type="ECO:0000256" key="2">
    <source>
        <dbReference type="ARBA" id="ARBA00023002"/>
    </source>
</evidence>
<dbReference type="PANTHER" id="PTHR43757">
    <property type="entry name" value="AMINOMETHYLTRANSFERASE"/>
    <property type="match status" value="1"/>
</dbReference>
<dbReference type="Proteomes" id="UP000252706">
    <property type="component" value="Unassembled WGS sequence"/>
</dbReference>
<reference evidence="6 7" key="1">
    <citation type="submission" date="2018-07" db="EMBL/GenBank/DDBJ databases">
        <title>Modular assembly of carbohydrate-degrading microbial communities in the ocean.</title>
        <authorList>
            <person name="Enke T.N."/>
            <person name="Datta M.S."/>
            <person name="Schwartzman J.A."/>
            <person name="Cermak N."/>
            <person name="Schmitz D.A."/>
            <person name="Barrere J."/>
            <person name="Cordero O.X."/>
        </authorList>
    </citation>
    <scope>NUCLEOTIDE SEQUENCE [LARGE SCALE GENOMIC DNA]</scope>
    <source>
        <strain evidence="6 7">C3M10</strain>
    </source>
</reference>
<dbReference type="Pfam" id="PF17806">
    <property type="entry name" value="SO_alpha_A3"/>
    <property type="match status" value="1"/>
</dbReference>
<accession>A0A366WK38</accession>
<dbReference type="InterPro" id="IPR042204">
    <property type="entry name" value="2Fe-2S-bd_N"/>
</dbReference>
<dbReference type="Gene3D" id="3.50.50.60">
    <property type="entry name" value="FAD/NAD(P)-binding domain"/>
    <property type="match status" value="1"/>
</dbReference>
<dbReference type="PANTHER" id="PTHR43757:SF2">
    <property type="entry name" value="AMINOMETHYLTRANSFERASE, MITOCHONDRIAL"/>
    <property type="match status" value="1"/>
</dbReference>
<evidence type="ECO:0000313" key="6">
    <source>
        <dbReference type="EMBL" id="RBW49653.1"/>
    </source>
</evidence>
<dbReference type="InterPro" id="IPR006222">
    <property type="entry name" value="GCVT_N"/>
</dbReference>
<sequence length="977" mass="105399">MRIAGKGLLDRSKSVSFSFDGTRYAGLEGDTLASALLANDVRLMARSFKYHRPRGVLTAGSEEPNALMTVGSGGSQEPNVRATVQEVFNGLDARSQNRWPSLQFDPMAINDLAAPFLGAGFYYKTFMWPRAFWEKVYEPIIRKAAGLGALSGEPNADIYDKAYAFCDLLVIGAGPTGLMAALVAGRAGADVILADEDSRMGGRLLAETYEIDGKPGHVWADEVLSELKSMDNVRLMSRTAIVGAFDNGTYGALERVLQHTGDRPKGGALETFWRIVAKRSVLATGALERPVAFRNNDRPGIMTAGAVRAYLNRWGVSAGQRVAIFGNTNDVHRTARDLLAAGVHVSAVVDSRHDAPMTDDYRVYRGAQVCNSSGRKGLESITIRSASGETKVQADVLAMTGGWNPSVHLTCHMNGRPTWQRDIAAFVPTPGSVPGMHVAGSCNGTFSTAGCLRDGAAAATAALGELGQSAPEVAQPHAEDMPYEIAPMWAVPGKGRAWLDFQNDVTVKDVKQAAVENFRSVEHMKRYTTQGMATDQGKNSNVAALAVLADATGRGISETGTTTFRPPFNPVAIAAFGAGGAGKGFAPERFTTSHKATVERKAPMIEAGLWYRPSYFSKAGETTWQESCNREVGYVRNAVGVADVSTLGKIDIQGPDAAAFLDFVYCNMFSTLKVNRVRYGLMLREDGYVMDDGTTARLGENHYVMTTTTAGAGEVMKHLEFVAQALRPDLDVTFTSVTEQWAQFAVAGPKARGLLNEILSEPLTDEDWPFMACGDVKVLGVDGRLFRISFSGEHAYEIAVPARYGDSLFRKLVQRAEELGGGPYGMEALNVLRIEKGFITHSEIHGRITAYDIGMGRMVSAKKDCMGKTMTQRPGLEEPGREVLVGFKPVEAEGQILAGAHLYNKGDEPVRTNDQGYVTSVCHSPTMGHALGLGFLADGRDRHGEIVKLVDGLRGVETLCEVVDPVFFDRDGGRVRG</sequence>
<dbReference type="SUPFAM" id="SSF103025">
    <property type="entry name" value="Folate-binding domain"/>
    <property type="match status" value="1"/>
</dbReference>
<protein>
    <submittedName>
        <fullName evidence="6">Sarcosine oxidase subunit alpha</fullName>
    </submittedName>
</protein>
<evidence type="ECO:0000313" key="7">
    <source>
        <dbReference type="Proteomes" id="UP000252706"/>
    </source>
</evidence>
<organism evidence="6 7">
    <name type="scientific">Phaeobacter gallaeciensis</name>
    <dbReference type="NCBI Taxonomy" id="60890"/>
    <lineage>
        <taxon>Bacteria</taxon>
        <taxon>Pseudomonadati</taxon>
        <taxon>Pseudomonadota</taxon>
        <taxon>Alphaproteobacteria</taxon>
        <taxon>Rhodobacterales</taxon>
        <taxon>Roseobacteraceae</taxon>
        <taxon>Phaeobacter</taxon>
    </lineage>
</organism>
<dbReference type="InterPro" id="IPR028896">
    <property type="entry name" value="GcvT/YgfZ/DmdA"/>
</dbReference>
<evidence type="ECO:0000259" key="5">
    <source>
        <dbReference type="Pfam" id="PF17806"/>
    </source>
</evidence>
<feature type="domain" description="Aminomethyltransferase C-terminal" evidence="4">
    <location>
        <begin position="884"/>
        <end position="969"/>
    </location>
</feature>
<dbReference type="Pfam" id="PF01571">
    <property type="entry name" value="GCV_T"/>
    <property type="match status" value="1"/>
</dbReference>
<dbReference type="Pfam" id="PF12831">
    <property type="entry name" value="FAD_oxidored"/>
    <property type="match status" value="1"/>
</dbReference>
<dbReference type="SUPFAM" id="SSF101790">
    <property type="entry name" value="Aminomethyltransferase beta-barrel domain"/>
    <property type="match status" value="1"/>
</dbReference>
<dbReference type="RefSeq" id="WP_113825823.1">
    <property type="nucleotide sequence ID" value="NZ_QOCE01000053.1"/>
</dbReference>
<dbReference type="InterPro" id="IPR027266">
    <property type="entry name" value="TrmE/GcvT-like"/>
</dbReference>
<dbReference type="Pfam" id="PF08669">
    <property type="entry name" value="GCV_T_C"/>
    <property type="match status" value="1"/>
</dbReference>
<comment type="caution">
    <text evidence="6">The sequence shown here is derived from an EMBL/GenBank/DDBJ whole genome shotgun (WGS) entry which is preliminary data.</text>
</comment>
<dbReference type="InterPro" id="IPR029043">
    <property type="entry name" value="GcvT/YgfZ_C"/>
</dbReference>
<dbReference type="PIRSF" id="PIRSF037980">
    <property type="entry name" value="SoxA"/>
    <property type="match status" value="1"/>
</dbReference>
<dbReference type="Gene3D" id="3.10.20.440">
    <property type="entry name" value="2Fe-2S iron-sulphur cluster binding domain, sarcosine oxidase, alpha subunit, N-terminal domain"/>
    <property type="match status" value="1"/>
</dbReference>
<dbReference type="InterPro" id="IPR041854">
    <property type="entry name" value="BFD-like_2Fe2S-bd_dom_sf"/>
</dbReference>
<feature type="domain" description="GCVT N-terminal" evidence="3">
    <location>
        <begin position="594"/>
        <end position="863"/>
    </location>
</feature>
<dbReference type="Gene3D" id="1.10.10.1100">
    <property type="entry name" value="BFD-like [2Fe-2S]-binding domain"/>
    <property type="match status" value="1"/>
</dbReference>
<dbReference type="Pfam" id="PF13510">
    <property type="entry name" value="Fer2_4"/>
    <property type="match status" value="1"/>
</dbReference>
<proteinExistence type="inferred from homology"/>
<dbReference type="InterPro" id="IPR041117">
    <property type="entry name" value="SoxA_A3"/>
</dbReference>
<evidence type="ECO:0000256" key="1">
    <source>
        <dbReference type="ARBA" id="ARBA00008609"/>
    </source>
</evidence>
<feature type="domain" description="SoxA A3" evidence="5">
    <location>
        <begin position="494"/>
        <end position="579"/>
    </location>
</feature>
<evidence type="ECO:0000259" key="4">
    <source>
        <dbReference type="Pfam" id="PF08669"/>
    </source>
</evidence>
<dbReference type="SUPFAM" id="SSF51905">
    <property type="entry name" value="FAD/NAD(P)-binding domain"/>
    <property type="match status" value="1"/>
</dbReference>
<evidence type="ECO:0000259" key="3">
    <source>
        <dbReference type="Pfam" id="PF01571"/>
    </source>
</evidence>
<dbReference type="OrthoDB" id="5287468at2"/>
<dbReference type="Gene3D" id="3.30.1360.120">
    <property type="entry name" value="Probable tRNA modification gtpase trme, domain 1"/>
    <property type="match status" value="1"/>
</dbReference>
<dbReference type="AlphaFoldDB" id="A0A366WK38"/>
<dbReference type="InterPro" id="IPR006277">
    <property type="entry name" value="Sarcosine_oxidase_asu"/>
</dbReference>